<keyword evidence="6 7" id="KW-0472">Membrane</keyword>
<dbReference type="GO" id="GO:0005886">
    <property type="term" value="C:plasma membrane"/>
    <property type="evidence" value="ECO:0007669"/>
    <property type="project" value="UniProtKB-SubCell"/>
</dbReference>
<dbReference type="SUPFAM" id="SSF161098">
    <property type="entry name" value="MetI-like"/>
    <property type="match status" value="1"/>
</dbReference>
<proteinExistence type="inferred from homology"/>
<dbReference type="RefSeq" id="WP_083533912.1">
    <property type="nucleotide sequence ID" value="NZ_JAADZU010000009.1"/>
</dbReference>
<evidence type="ECO:0000313" key="10">
    <source>
        <dbReference type="Proteomes" id="UP000466307"/>
    </source>
</evidence>
<dbReference type="Pfam" id="PF00528">
    <property type="entry name" value="BPD_transp_1"/>
    <property type="match status" value="1"/>
</dbReference>
<keyword evidence="10" id="KW-1185">Reference proteome</keyword>
<evidence type="ECO:0000256" key="7">
    <source>
        <dbReference type="RuleBase" id="RU363032"/>
    </source>
</evidence>
<evidence type="ECO:0000256" key="3">
    <source>
        <dbReference type="ARBA" id="ARBA00022475"/>
    </source>
</evidence>
<dbReference type="EMBL" id="JAADZU010000009">
    <property type="protein sequence ID" value="NDK88862.1"/>
    <property type="molecule type" value="Genomic_DNA"/>
</dbReference>
<dbReference type="CDD" id="cd06261">
    <property type="entry name" value="TM_PBP2"/>
    <property type="match status" value="1"/>
</dbReference>
<reference evidence="9 10" key="1">
    <citation type="submission" date="2020-01" db="EMBL/GenBank/DDBJ databases">
        <title>Investigation of new actinobacteria for the biodesulphurisation of diesel fuel.</title>
        <authorList>
            <person name="Athi Narayanan S.M."/>
        </authorList>
    </citation>
    <scope>NUCLEOTIDE SEQUENCE [LARGE SCALE GENOMIC DNA]</scope>
    <source>
        <strain evidence="9 10">213E</strain>
    </source>
</reference>
<dbReference type="PROSITE" id="PS50928">
    <property type="entry name" value="ABC_TM1"/>
    <property type="match status" value="1"/>
</dbReference>
<evidence type="ECO:0000313" key="9">
    <source>
        <dbReference type="EMBL" id="NDK88862.1"/>
    </source>
</evidence>
<accession>A0A7K3LKS4</accession>
<comment type="caution">
    <text evidence="9">The sequence shown here is derived from an EMBL/GenBank/DDBJ whole genome shotgun (WGS) entry which is preliminary data.</text>
</comment>
<evidence type="ECO:0000256" key="2">
    <source>
        <dbReference type="ARBA" id="ARBA00022448"/>
    </source>
</evidence>
<feature type="transmembrane region" description="Helical" evidence="7">
    <location>
        <begin position="76"/>
        <end position="98"/>
    </location>
</feature>
<organism evidence="9 10">
    <name type="scientific">Gordonia desulfuricans</name>
    <dbReference type="NCBI Taxonomy" id="89051"/>
    <lineage>
        <taxon>Bacteria</taxon>
        <taxon>Bacillati</taxon>
        <taxon>Actinomycetota</taxon>
        <taxon>Actinomycetes</taxon>
        <taxon>Mycobacteriales</taxon>
        <taxon>Gordoniaceae</taxon>
        <taxon>Gordonia</taxon>
    </lineage>
</organism>
<feature type="transmembrane region" description="Helical" evidence="7">
    <location>
        <begin position="251"/>
        <end position="275"/>
    </location>
</feature>
<evidence type="ECO:0000256" key="4">
    <source>
        <dbReference type="ARBA" id="ARBA00022692"/>
    </source>
</evidence>
<sequence length="290" mass="30061">MAVLATGTAPGLRIPRSLGTGLMVVPAVAFLVLFMVVPLVSFLVRSVTGDDGGFTWQYYAEIFTTANYRSALINSLLLAIGSTLITIVITVPAALHLARIDGKRAIGYDAVLTFPLSLPGLVIGFFVIILFGRAGLAQSASTALTGHPSFVLAYSMPGLLLAYLYFQLPRTLGILRGAAAALDPDAESVARTLGASPARITATVVLPALWPAILSAAGIAIASSLGAYGTVAALSEGFRVLPLEIAEQGTVLQNTALAGAMAIVLAVLSAVFTVINHLGERMIERSAVRA</sequence>
<dbReference type="Proteomes" id="UP000466307">
    <property type="component" value="Unassembled WGS sequence"/>
</dbReference>
<comment type="subcellular location">
    <subcellularLocation>
        <location evidence="1 7">Cell membrane</location>
        <topology evidence="1 7">Multi-pass membrane protein</topology>
    </subcellularLocation>
</comment>
<feature type="transmembrane region" description="Helical" evidence="7">
    <location>
        <begin position="21"/>
        <end position="44"/>
    </location>
</feature>
<protein>
    <submittedName>
        <fullName evidence="9">ABC transporter permease subunit</fullName>
    </submittedName>
</protein>
<keyword evidence="4 7" id="KW-0812">Transmembrane</keyword>
<feature type="domain" description="ABC transmembrane type-1" evidence="8">
    <location>
        <begin position="72"/>
        <end position="276"/>
    </location>
</feature>
<dbReference type="PANTHER" id="PTHR30183">
    <property type="entry name" value="MOLYBDENUM TRANSPORT SYSTEM PERMEASE PROTEIN MODB"/>
    <property type="match status" value="1"/>
</dbReference>
<keyword evidence="5 7" id="KW-1133">Transmembrane helix</keyword>
<keyword evidence="3" id="KW-1003">Cell membrane</keyword>
<gene>
    <name evidence="9" type="ORF">GYA93_04615</name>
</gene>
<dbReference type="Gene3D" id="1.10.3720.10">
    <property type="entry name" value="MetI-like"/>
    <property type="match status" value="1"/>
</dbReference>
<keyword evidence="2 7" id="KW-0813">Transport</keyword>
<dbReference type="InterPro" id="IPR000515">
    <property type="entry name" value="MetI-like"/>
</dbReference>
<comment type="similarity">
    <text evidence="7">Belongs to the binding-protein-dependent transport system permease family.</text>
</comment>
<evidence type="ECO:0000256" key="6">
    <source>
        <dbReference type="ARBA" id="ARBA00023136"/>
    </source>
</evidence>
<dbReference type="InterPro" id="IPR035906">
    <property type="entry name" value="MetI-like_sf"/>
</dbReference>
<evidence type="ECO:0000256" key="1">
    <source>
        <dbReference type="ARBA" id="ARBA00004651"/>
    </source>
</evidence>
<dbReference type="PANTHER" id="PTHR30183:SF3">
    <property type="entry name" value="MOLYBDENUM TRANSPORT SYSTEM PERMEASE PROTEIN MODB"/>
    <property type="match status" value="1"/>
</dbReference>
<feature type="transmembrane region" description="Helical" evidence="7">
    <location>
        <begin position="110"/>
        <end position="132"/>
    </location>
</feature>
<dbReference type="AlphaFoldDB" id="A0A7K3LKS4"/>
<feature type="transmembrane region" description="Helical" evidence="7">
    <location>
        <begin position="144"/>
        <end position="166"/>
    </location>
</feature>
<feature type="transmembrane region" description="Helical" evidence="7">
    <location>
        <begin position="208"/>
        <end position="231"/>
    </location>
</feature>
<evidence type="ECO:0000259" key="8">
    <source>
        <dbReference type="PROSITE" id="PS50928"/>
    </source>
</evidence>
<evidence type="ECO:0000256" key="5">
    <source>
        <dbReference type="ARBA" id="ARBA00022989"/>
    </source>
</evidence>
<name>A0A7K3LKS4_9ACTN</name>
<dbReference type="GO" id="GO:0055085">
    <property type="term" value="P:transmembrane transport"/>
    <property type="evidence" value="ECO:0007669"/>
    <property type="project" value="InterPro"/>
</dbReference>